<evidence type="ECO:0000256" key="1">
    <source>
        <dbReference type="SAM" id="SignalP"/>
    </source>
</evidence>
<protein>
    <submittedName>
        <fullName evidence="2">UrcA family protein</fullName>
    </submittedName>
</protein>
<dbReference type="EMBL" id="JACLAU010000006">
    <property type="protein sequence ID" value="MBC2651334.1"/>
    <property type="molecule type" value="Genomic_DNA"/>
</dbReference>
<gene>
    <name evidence="2" type="ORF">H7F49_06430</name>
</gene>
<evidence type="ECO:0000313" key="2">
    <source>
        <dbReference type="EMBL" id="MBC2651334.1"/>
    </source>
</evidence>
<evidence type="ECO:0000313" key="3">
    <source>
        <dbReference type="Proteomes" id="UP000520156"/>
    </source>
</evidence>
<comment type="caution">
    <text evidence="2">The sequence shown here is derived from an EMBL/GenBank/DDBJ whole genome shotgun (WGS) entry which is preliminary data.</text>
</comment>
<dbReference type="NCBIfam" id="TIGR04433">
    <property type="entry name" value="UrcA_uranyl"/>
    <property type="match status" value="1"/>
</dbReference>
<keyword evidence="1" id="KW-0732">Signal</keyword>
<keyword evidence="3" id="KW-1185">Reference proteome</keyword>
<dbReference type="InterPro" id="IPR030972">
    <property type="entry name" value="UrcA_uranyl"/>
</dbReference>
<organism evidence="2 3">
    <name type="scientific">Novosphingobium aerophilum</name>
    <dbReference type="NCBI Taxonomy" id="2839843"/>
    <lineage>
        <taxon>Bacteria</taxon>
        <taxon>Pseudomonadati</taxon>
        <taxon>Pseudomonadota</taxon>
        <taxon>Alphaproteobacteria</taxon>
        <taxon>Sphingomonadales</taxon>
        <taxon>Sphingomonadaceae</taxon>
        <taxon>Novosphingobium</taxon>
    </lineage>
</organism>
<sequence>MLSITARFVRPTLALAAAASAFAFGAPAMATTTDAAPSILVPLTAADLSSAGSVNKVRARIATAARKVCVAGGSSLEEQIISRQCYDNAVRSAEAQLVAQREQAKGRERTLAAAQR</sequence>
<name>A0A7X1KBK6_9SPHN</name>
<reference evidence="2 3" key="1">
    <citation type="submission" date="2020-08" db="EMBL/GenBank/DDBJ databases">
        <title>The genome sequence of Novosphingobium flavum 4Y4.</title>
        <authorList>
            <person name="Liu Y."/>
        </authorList>
    </citation>
    <scope>NUCLEOTIDE SEQUENCE [LARGE SCALE GENOMIC DNA]</scope>
    <source>
        <strain evidence="2 3">4Y4</strain>
    </source>
</reference>
<feature type="signal peptide" evidence="1">
    <location>
        <begin position="1"/>
        <end position="30"/>
    </location>
</feature>
<accession>A0A7X1KBK6</accession>
<dbReference type="Proteomes" id="UP000520156">
    <property type="component" value="Unassembled WGS sequence"/>
</dbReference>
<proteinExistence type="predicted"/>
<dbReference type="RefSeq" id="WP_185682750.1">
    <property type="nucleotide sequence ID" value="NZ_JACLAU010000006.1"/>
</dbReference>
<dbReference type="AlphaFoldDB" id="A0A7X1KBK6"/>
<feature type="chain" id="PRO_5030988413" evidence="1">
    <location>
        <begin position="31"/>
        <end position="116"/>
    </location>
</feature>